<dbReference type="PANTHER" id="PTHR46526:SF1">
    <property type="entry name" value="CHORDIN"/>
    <property type="match status" value="1"/>
</dbReference>
<reference evidence="4 5" key="1">
    <citation type="submission" date="2019-02" db="EMBL/GenBank/DDBJ databases">
        <title>Opniocepnalus argus genome.</title>
        <authorList>
            <person name="Zhou C."/>
            <person name="Xiao S."/>
        </authorList>
    </citation>
    <scope>NUCLEOTIDE SEQUENCE [LARGE SCALE GENOMIC DNA]</scope>
    <source>
        <strain evidence="4">OARG1902GOOAL</strain>
        <tissue evidence="4">Muscle</tissue>
    </source>
</reference>
<dbReference type="InterPro" id="IPR001007">
    <property type="entry name" value="VWF_dom"/>
</dbReference>
<sequence length="609" mass="66711">MGPSLCSGITVCLVVALAQVISVTCQEDTKKGVASAEHVLHVDLVCAFTPDALSCRNPPILVRAWDRHQGCPWWLGVATPVFPWQIKGSVVQNQRRCSRPELCILKMPETGTSNSPSTFLSPGVAPHVLPEIKACRKFYPKPNAPLLQFNPVVTSPGRRSTGNNKQRQQQRKRFVHKLGTIHHKQTPTCKIHGMSLSVPSKYELMQYFMQVHLLKESRLDTHVVAVLFHEDPCTHNGKTYSHNQIWSPEPCRICACNTGTVVCEEEVCEELGDCQTTEAPEGQCCPVCLTARQPPLYTDNKTAIKETSRSLMSVAVLFHEDSCTEDGKVYSNNQIWSPLPCQVCICETGTVVCEDVVCEDLSDCETSEIPEGECCAVCVAAAQRPIADTEADNCMENGKVYANNEMWSPELCRVCVCEEGTPVCEDVVCEDLGDCQKTVTPEGECCPVCLTAASASTPSTDPNTATSCFVSFSDEAAEEQKKGSCTVDGELHHHNDIWKPAPCRVCVCDDGVVICDEVQCEILSNCEKVVTPEGECCPVCDTFASAGRMIGGGEPRAFRTFCEFYSIFLTCVNLEMTWNAAGLQIVTLGGTKYVFVVGKHPVNLVDWSL</sequence>
<feature type="domain" description="VWFC" evidence="3">
    <location>
        <begin position="483"/>
        <end position="541"/>
    </location>
</feature>
<dbReference type="Pfam" id="PF00093">
    <property type="entry name" value="VWC"/>
    <property type="match status" value="4"/>
</dbReference>
<accession>A0A6G1PE68</accession>
<dbReference type="Gene3D" id="6.20.200.20">
    <property type="match status" value="4"/>
</dbReference>
<keyword evidence="5" id="KW-1185">Reference proteome</keyword>
<feature type="compositionally biased region" description="Polar residues" evidence="1">
    <location>
        <begin position="151"/>
        <end position="164"/>
    </location>
</feature>
<feature type="chain" id="PRO_5026162729" evidence="2">
    <location>
        <begin position="26"/>
        <end position="609"/>
    </location>
</feature>
<dbReference type="GO" id="GO:0005615">
    <property type="term" value="C:extracellular space"/>
    <property type="evidence" value="ECO:0007669"/>
    <property type="project" value="TreeGrafter"/>
</dbReference>
<dbReference type="PANTHER" id="PTHR46526">
    <property type="entry name" value="CHORDIN"/>
    <property type="match status" value="1"/>
</dbReference>
<feature type="domain" description="VWFC" evidence="3">
    <location>
        <begin position="321"/>
        <end position="379"/>
    </location>
</feature>
<evidence type="ECO:0000313" key="4">
    <source>
        <dbReference type="EMBL" id="KAF3688424.1"/>
    </source>
</evidence>
<dbReference type="Proteomes" id="UP000503349">
    <property type="component" value="Chromosome 4"/>
</dbReference>
<dbReference type="SMART" id="SM00214">
    <property type="entry name" value="VWC"/>
    <property type="match status" value="4"/>
</dbReference>
<dbReference type="SUPFAM" id="SSF57603">
    <property type="entry name" value="FnI-like domain"/>
    <property type="match status" value="4"/>
</dbReference>
<dbReference type="AlphaFoldDB" id="A0A6G1PE68"/>
<organism evidence="4 5">
    <name type="scientific">Channa argus</name>
    <name type="common">Northern snakehead</name>
    <name type="synonym">Ophicephalus argus</name>
    <dbReference type="NCBI Taxonomy" id="215402"/>
    <lineage>
        <taxon>Eukaryota</taxon>
        <taxon>Metazoa</taxon>
        <taxon>Chordata</taxon>
        <taxon>Craniata</taxon>
        <taxon>Vertebrata</taxon>
        <taxon>Euteleostomi</taxon>
        <taxon>Actinopterygii</taxon>
        <taxon>Neopterygii</taxon>
        <taxon>Teleostei</taxon>
        <taxon>Neoteleostei</taxon>
        <taxon>Acanthomorphata</taxon>
        <taxon>Anabantaria</taxon>
        <taxon>Anabantiformes</taxon>
        <taxon>Channoidei</taxon>
        <taxon>Channidae</taxon>
        <taxon>Channa</taxon>
    </lineage>
</organism>
<dbReference type="GO" id="GO:0036122">
    <property type="term" value="F:BMP binding"/>
    <property type="evidence" value="ECO:0007669"/>
    <property type="project" value="TreeGrafter"/>
</dbReference>
<dbReference type="GO" id="GO:0030514">
    <property type="term" value="P:negative regulation of BMP signaling pathway"/>
    <property type="evidence" value="ECO:0007669"/>
    <property type="project" value="TreeGrafter"/>
</dbReference>
<dbReference type="EMBL" id="CM015715">
    <property type="protein sequence ID" value="KAF3688424.1"/>
    <property type="molecule type" value="Genomic_DNA"/>
</dbReference>
<proteinExistence type="predicted"/>
<dbReference type="PROSITE" id="PS50184">
    <property type="entry name" value="VWFC_2"/>
    <property type="match status" value="4"/>
</dbReference>
<dbReference type="GO" id="GO:0009953">
    <property type="term" value="P:dorsal/ventral pattern formation"/>
    <property type="evidence" value="ECO:0007669"/>
    <property type="project" value="TreeGrafter"/>
</dbReference>
<gene>
    <name evidence="4" type="ORF">EXN66_Car004096</name>
</gene>
<keyword evidence="2" id="KW-0732">Signal</keyword>
<evidence type="ECO:0000313" key="5">
    <source>
        <dbReference type="Proteomes" id="UP000503349"/>
    </source>
</evidence>
<feature type="region of interest" description="Disordered" evidence="1">
    <location>
        <begin position="150"/>
        <end position="172"/>
    </location>
</feature>
<feature type="domain" description="VWFC" evidence="3">
    <location>
        <begin position="392"/>
        <end position="450"/>
    </location>
</feature>
<evidence type="ECO:0000256" key="1">
    <source>
        <dbReference type="SAM" id="MobiDB-lite"/>
    </source>
</evidence>
<evidence type="ECO:0000256" key="2">
    <source>
        <dbReference type="SAM" id="SignalP"/>
    </source>
</evidence>
<feature type="domain" description="VWFC" evidence="3">
    <location>
        <begin position="231"/>
        <end position="289"/>
    </location>
</feature>
<name>A0A6G1PE68_CHAAH</name>
<dbReference type="PROSITE" id="PS01208">
    <property type="entry name" value="VWFC_1"/>
    <property type="match status" value="2"/>
</dbReference>
<dbReference type="InterPro" id="IPR052278">
    <property type="entry name" value="Chordin-like_regulators"/>
</dbReference>
<protein>
    <submittedName>
        <fullName evidence="4">Extracellular matrix protein FRAS1</fullName>
    </submittedName>
</protein>
<reference evidence="5" key="2">
    <citation type="submission" date="2019-02" db="EMBL/GenBank/DDBJ databases">
        <title>Opniocepnalus argus Var Kimnra genome.</title>
        <authorList>
            <person name="Zhou C."/>
            <person name="Xiao S."/>
        </authorList>
    </citation>
    <scope>NUCLEOTIDE SEQUENCE [LARGE SCALE GENOMIC DNA]</scope>
</reference>
<feature type="signal peptide" evidence="2">
    <location>
        <begin position="1"/>
        <end position="25"/>
    </location>
</feature>
<evidence type="ECO:0000259" key="3">
    <source>
        <dbReference type="PROSITE" id="PS50184"/>
    </source>
</evidence>